<feature type="domain" description="KTSC" evidence="1">
    <location>
        <begin position="3"/>
        <end position="60"/>
    </location>
</feature>
<dbReference type="EMBL" id="RZNJ01000003">
    <property type="protein sequence ID" value="RUT31009.1"/>
    <property type="molecule type" value="Genomic_DNA"/>
</dbReference>
<reference evidence="2 3" key="1">
    <citation type="journal article" date="2016" name="Int. J. Syst. Evol. Microbiol.">
        <title>Arsenicitalea aurantiaca gen. nov., sp. nov., a new member of the family Hyphomicrobiaceae, isolated from high-arsenic sediment.</title>
        <authorList>
            <person name="Mu Y."/>
            <person name="Zhou L."/>
            <person name="Zeng X.C."/>
            <person name="Liu L."/>
            <person name="Pan Y."/>
            <person name="Chen X."/>
            <person name="Wang J."/>
            <person name="Li S."/>
            <person name="Li W.J."/>
            <person name="Wang Y."/>
        </authorList>
    </citation>
    <scope>NUCLEOTIDE SEQUENCE [LARGE SCALE GENOMIC DNA]</scope>
    <source>
        <strain evidence="2 3">42-50</strain>
    </source>
</reference>
<evidence type="ECO:0000313" key="2">
    <source>
        <dbReference type="EMBL" id="RUT31009.1"/>
    </source>
</evidence>
<dbReference type="AlphaFoldDB" id="A0A433XAB2"/>
<dbReference type="OrthoDB" id="8450910at2"/>
<sequence>MPSSVIADYTYDDESETLFVRFRPSGRLYAYLEVLLETVAALDAATSKGRYFNARIRDAFAFVAIEPSDPISRP</sequence>
<keyword evidence="3" id="KW-1185">Reference proteome</keyword>
<proteinExistence type="predicted"/>
<dbReference type="InterPro" id="IPR025309">
    <property type="entry name" value="KTSC_dom"/>
</dbReference>
<dbReference type="Pfam" id="PF13619">
    <property type="entry name" value="KTSC"/>
    <property type="match status" value="1"/>
</dbReference>
<evidence type="ECO:0000259" key="1">
    <source>
        <dbReference type="Pfam" id="PF13619"/>
    </source>
</evidence>
<dbReference type="Proteomes" id="UP000281547">
    <property type="component" value="Unassembled WGS sequence"/>
</dbReference>
<evidence type="ECO:0000313" key="3">
    <source>
        <dbReference type="Proteomes" id="UP000281547"/>
    </source>
</evidence>
<protein>
    <submittedName>
        <fullName evidence="2">KTSC domain-containing protein</fullName>
    </submittedName>
</protein>
<organism evidence="2 3">
    <name type="scientific">Arsenicitalea aurantiaca</name>
    <dbReference type="NCBI Taxonomy" id="1783274"/>
    <lineage>
        <taxon>Bacteria</taxon>
        <taxon>Pseudomonadati</taxon>
        <taxon>Pseudomonadota</taxon>
        <taxon>Alphaproteobacteria</taxon>
        <taxon>Hyphomicrobiales</taxon>
        <taxon>Devosiaceae</taxon>
        <taxon>Arsenicitalea</taxon>
    </lineage>
</organism>
<comment type="caution">
    <text evidence="2">The sequence shown here is derived from an EMBL/GenBank/DDBJ whole genome shotgun (WGS) entry which is preliminary data.</text>
</comment>
<gene>
    <name evidence="2" type="ORF">EMQ25_09015</name>
</gene>
<name>A0A433XAB2_9HYPH</name>
<accession>A0A433XAB2</accession>
<dbReference type="RefSeq" id="WP_127188255.1">
    <property type="nucleotide sequence ID" value="NZ_RZNJ01000003.1"/>
</dbReference>